<evidence type="ECO:0000256" key="3">
    <source>
        <dbReference type="ARBA" id="ARBA00022664"/>
    </source>
</evidence>
<dbReference type="PANTHER" id="PTHR12794">
    <property type="entry name" value="GEMIN2"/>
    <property type="match status" value="1"/>
</dbReference>
<evidence type="ECO:0000256" key="5">
    <source>
        <dbReference type="ARBA" id="ARBA00025758"/>
    </source>
</evidence>
<keyword evidence="3 7" id="KW-0507">mRNA processing</keyword>
<dbReference type="OrthoDB" id="428895at2759"/>
<dbReference type="KEGG" id="foc:113203472"/>
<reference evidence="9" key="1">
    <citation type="submission" date="2025-08" db="UniProtKB">
        <authorList>
            <consortium name="RefSeq"/>
        </authorList>
    </citation>
    <scope>IDENTIFICATION</scope>
    <source>
        <tissue evidence="9">Whole organism</tissue>
    </source>
</reference>
<comment type="subunit">
    <text evidence="7">Part of the core SMN complex.</text>
</comment>
<keyword evidence="2 7" id="KW-0963">Cytoplasm</keyword>
<dbReference type="GeneID" id="113203472"/>
<evidence type="ECO:0000256" key="6">
    <source>
        <dbReference type="ARBA" id="ARBA00047179"/>
    </source>
</evidence>
<dbReference type="InterPro" id="IPR017364">
    <property type="entry name" value="GEMIN2"/>
</dbReference>
<evidence type="ECO:0000256" key="2">
    <source>
        <dbReference type="ARBA" id="ARBA00022490"/>
    </source>
</evidence>
<protein>
    <recommendedName>
        <fullName evidence="6 7">Gem-associated protein 2</fullName>
    </recommendedName>
</protein>
<dbReference type="Gene3D" id="1.20.58.1070">
    <property type="match status" value="1"/>
</dbReference>
<name>A0A6J1S033_FRAOC</name>
<dbReference type="PANTHER" id="PTHR12794:SF0">
    <property type="entry name" value="GEM-ASSOCIATED PROTEIN 2"/>
    <property type="match status" value="1"/>
</dbReference>
<evidence type="ECO:0000256" key="1">
    <source>
        <dbReference type="ARBA" id="ARBA00004496"/>
    </source>
</evidence>
<dbReference type="GO" id="GO:0000245">
    <property type="term" value="P:spliceosomal complex assembly"/>
    <property type="evidence" value="ECO:0007669"/>
    <property type="project" value="UniProtKB-UniRule"/>
</dbReference>
<dbReference type="GO" id="GO:0032797">
    <property type="term" value="C:SMN complex"/>
    <property type="evidence" value="ECO:0007669"/>
    <property type="project" value="UniProtKB-UniRule"/>
</dbReference>
<accession>A0A6J1S033</accession>
<evidence type="ECO:0000313" key="9">
    <source>
        <dbReference type="RefSeq" id="XP_026273968.1"/>
    </source>
</evidence>
<comment type="subcellular location">
    <subcellularLocation>
        <location evidence="1">Cytoplasm</location>
    </subcellularLocation>
</comment>
<dbReference type="RefSeq" id="XP_026273968.1">
    <property type="nucleotide sequence ID" value="XM_026418183.2"/>
</dbReference>
<dbReference type="GO" id="GO:0000387">
    <property type="term" value="P:spliceosomal snRNP assembly"/>
    <property type="evidence" value="ECO:0007669"/>
    <property type="project" value="UniProtKB-UniRule"/>
</dbReference>
<dbReference type="GO" id="GO:0005681">
    <property type="term" value="C:spliceosomal complex"/>
    <property type="evidence" value="ECO:0007669"/>
    <property type="project" value="UniProtKB-UniRule"/>
</dbReference>
<sequence>MDSDDSDYYAPATAFPIESLKGQNIDLNVPPANGMEYLQRVMLEAKRCEQIVSVPPKLSKNSQPDIVQMSHSVDNPFVQPEIKSVSPFAPSLEWQEKQVSDFSNLRQKISQRKASRHPGPQITLPSISDKKGWKQLCFGIQCDEECENSSGSPPLLSILVNIGQPMVDTLLNWHSQWLEECNHITHLHGQWIFALLSCLELPLHPDTCSTLRYIARICQQIRNSMVEPEASQLAAVNLLICLVGRYFSQSDLVD</sequence>
<evidence type="ECO:0000313" key="8">
    <source>
        <dbReference type="Proteomes" id="UP000504606"/>
    </source>
</evidence>
<proteinExistence type="inferred from homology"/>
<dbReference type="Proteomes" id="UP000504606">
    <property type="component" value="Unplaced"/>
</dbReference>
<organism evidence="8 9">
    <name type="scientific">Frankliniella occidentalis</name>
    <name type="common">Western flower thrips</name>
    <name type="synonym">Euthrips occidentalis</name>
    <dbReference type="NCBI Taxonomy" id="133901"/>
    <lineage>
        <taxon>Eukaryota</taxon>
        <taxon>Metazoa</taxon>
        <taxon>Ecdysozoa</taxon>
        <taxon>Arthropoda</taxon>
        <taxon>Hexapoda</taxon>
        <taxon>Insecta</taxon>
        <taxon>Pterygota</taxon>
        <taxon>Neoptera</taxon>
        <taxon>Paraneoptera</taxon>
        <taxon>Thysanoptera</taxon>
        <taxon>Terebrantia</taxon>
        <taxon>Thripoidea</taxon>
        <taxon>Thripidae</taxon>
        <taxon>Frankliniella</taxon>
    </lineage>
</organism>
<comment type="function">
    <text evidence="7">The SMN complex catalyzes the assembly of small nuclear ribonucleoproteins (snRNPs), the building blocks of the spliceosome, and thereby plays an important role in the splicing of cellular pre-mRNAs.</text>
</comment>
<dbReference type="InterPro" id="IPR035426">
    <property type="entry name" value="Gemin2/Brr1"/>
</dbReference>
<evidence type="ECO:0000256" key="4">
    <source>
        <dbReference type="ARBA" id="ARBA00023187"/>
    </source>
</evidence>
<keyword evidence="8" id="KW-1185">Reference proteome</keyword>
<dbReference type="CTD" id="40087"/>
<dbReference type="AlphaFoldDB" id="A0A6J1S033"/>
<keyword evidence="4 7" id="KW-0508">mRNA splicing</keyword>
<evidence type="ECO:0000256" key="7">
    <source>
        <dbReference type="PIRNR" id="PIRNR038038"/>
    </source>
</evidence>
<dbReference type="Pfam" id="PF04938">
    <property type="entry name" value="SIP1"/>
    <property type="match status" value="1"/>
</dbReference>
<comment type="similarity">
    <text evidence="5 7">Belongs to the gemin-2 family.</text>
</comment>
<gene>
    <name evidence="9" type="primary">LOC113203472</name>
</gene>
<dbReference type="PIRSF" id="PIRSF038038">
    <property type="entry name" value="SMN_Gemin2"/>
    <property type="match status" value="1"/>
</dbReference>